<accession>A0ABQ9HX01</accession>
<sequence>MFTGLRIFGANAVEPQAQDEANQISDNVSEKAKQQYRNLCVDAKSNLKSDFFDKFEANADVGLNEVFSQIMNGKSNYEQLWEVVKLCLILSYGSASVEGGFSINKLLLVENLHGESLIAQRTVYDSIKHNGGIFNVPVDEKKLLSVRAAGKINFSRRVMQRRQEKKKG</sequence>
<dbReference type="EMBL" id="JARBHB010000003">
    <property type="protein sequence ID" value="KAJ8888903.1"/>
    <property type="molecule type" value="Genomic_DNA"/>
</dbReference>
<dbReference type="Proteomes" id="UP001159363">
    <property type="component" value="Chromosome 3"/>
</dbReference>
<gene>
    <name evidence="1" type="ORF">PR048_008397</name>
</gene>
<comment type="caution">
    <text evidence="1">The sequence shown here is derived from an EMBL/GenBank/DDBJ whole genome shotgun (WGS) entry which is preliminary data.</text>
</comment>
<evidence type="ECO:0000313" key="2">
    <source>
        <dbReference type="Proteomes" id="UP001159363"/>
    </source>
</evidence>
<evidence type="ECO:0000313" key="1">
    <source>
        <dbReference type="EMBL" id="KAJ8888903.1"/>
    </source>
</evidence>
<organism evidence="1 2">
    <name type="scientific">Dryococelus australis</name>
    <dbReference type="NCBI Taxonomy" id="614101"/>
    <lineage>
        <taxon>Eukaryota</taxon>
        <taxon>Metazoa</taxon>
        <taxon>Ecdysozoa</taxon>
        <taxon>Arthropoda</taxon>
        <taxon>Hexapoda</taxon>
        <taxon>Insecta</taxon>
        <taxon>Pterygota</taxon>
        <taxon>Neoptera</taxon>
        <taxon>Polyneoptera</taxon>
        <taxon>Phasmatodea</taxon>
        <taxon>Verophasmatodea</taxon>
        <taxon>Anareolatae</taxon>
        <taxon>Phasmatidae</taxon>
        <taxon>Eurycanthinae</taxon>
        <taxon>Dryococelus</taxon>
    </lineage>
</organism>
<keyword evidence="2" id="KW-1185">Reference proteome</keyword>
<reference evidence="1 2" key="1">
    <citation type="submission" date="2023-02" db="EMBL/GenBank/DDBJ databases">
        <title>LHISI_Scaffold_Assembly.</title>
        <authorList>
            <person name="Stuart O.P."/>
            <person name="Cleave R."/>
            <person name="Magrath M.J.L."/>
            <person name="Mikheyev A.S."/>
        </authorList>
    </citation>
    <scope>NUCLEOTIDE SEQUENCE [LARGE SCALE GENOMIC DNA]</scope>
    <source>
        <strain evidence="1">Daus_M_001</strain>
        <tissue evidence="1">Leg muscle</tissue>
    </source>
</reference>
<proteinExistence type="predicted"/>
<protein>
    <submittedName>
        <fullName evidence="1">Uncharacterized protein</fullName>
    </submittedName>
</protein>
<name>A0ABQ9HX01_9NEOP</name>